<dbReference type="Pfam" id="PF14559">
    <property type="entry name" value="TPR_19"/>
    <property type="match status" value="1"/>
</dbReference>
<keyword evidence="1" id="KW-0677">Repeat</keyword>
<dbReference type="SUPFAM" id="SSF48452">
    <property type="entry name" value="TPR-like"/>
    <property type="match status" value="5"/>
</dbReference>
<dbReference type="Gene3D" id="1.25.40.10">
    <property type="entry name" value="Tetratricopeptide repeat domain"/>
    <property type="match status" value="5"/>
</dbReference>
<feature type="repeat" description="TPR" evidence="3">
    <location>
        <begin position="636"/>
        <end position="669"/>
    </location>
</feature>
<dbReference type="InterPro" id="IPR011990">
    <property type="entry name" value="TPR-like_helical_dom_sf"/>
</dbReference>
<gene>
    <name evidence="4" type="primary">SKI3_2</name>
    <name evidence="4" type="ORF">IWQ60_005797</name>
</gene>
<organism evidence="4 5">
    <name type="scientific">Tieghemiomyces parasiticus</name>
    <dbReference type="NCBI Taxonomy" id="78921"/>
    <lineage>
        <taxon>Eukaryota</taxon>
        <taxon>Fungi</taxon>
        <taxon>Fungi incertae sedis</taxon>
        <taxon>Zoopagomycota</taxon>
        <taxon>Kickxellomycotina</taxon>
        <taxon>Dimargaritomycetes</taxon>
        <taxon>Dimargaritales</taxon>
        <taxon>Dimargaritaceae</taxon>
        <taxon>Tieghemiomyces</taxon>
    </lineage>
</organism>
<feature type="repeat" description="TPR" evidence="3">
    <location>
        <begin position="952"/>
        <end position="985"/>
    </location>
</feature>
<dbReference type="PROSITE" id="PS50005">
    <property type="entry name" value="TPR"/>
    <property type="match status" value="3"/>
</dbReference>
<comment type="caution">
    <text evidence="4">The sequence shown here is derived from an EMBL/GenBank/DDBJ whole genome shotgun (WGS) entry which is preliminary data.</text>
</comment>
<dbReference type="Proteomes" id="UP001150569">
    <property type="component" value="Unassembled WGS sequence"/>
</dbReference>
<dbReference type="EMBL" id="JANBPT010000325">
    <property type="protein sequence ID" value="KAJ1923572.1"/>
    <property type="molecule type" value="Genomic_DNA"/>
</dbReference>
<keyword evidence="5" id="KW-1185">Reference proteome</keyword>
<dbReference type="InterPro" id="IPR039226">
    <property type="entry name" value="Ski3/TTC37"/>
</dbReference>
<evidence type="ECO:0000256" key="3">
    <source>
        <dbReference type="PROSITE-ProRule" id="PRU00339"/>
    </source>
</evidence>
<protein>
    <submittedName>
        <fullName evidence="4">Superkiller protein 3</fullName>
    </submittedName>
</protein>
<evidence type="ECO:0000313" key="5">
    <source>
        <dbReference type="Proteomes" id="UP001150569"/>
    </source>
</evidence>
<evidence type="ECO:0000256" key="1">
    <source>
        <dbReference type="ARBA" id="ARBA00022737"/>
    </source>
</evidence>
<dbReference type="GO" id="GO:0006401">
    <property type="term" value="P:RNA catabolic process"/>
    <property type="evidence" value="ECO:0007669"/>
    <property type="project" value="InterPro"/>
</dbReference>
<dbReference type="Pfam" id="PF13414">
    <property type="entry name" value="TPR_11"/>
    <property type="match status" value="1"/>
</dbReference>
<proteinExistence type="predicted"/>
<dbReference type="OrthoDB" id="421075at2759"/>
<dbReference type="InterPro" id="IPR019734">
    <property type="entry name" value="TPR_rpt"/>
</dbReference>
<sequence length="1518" mass="164604">MSSKAKLKQAKEAIGQGQYEISYKLTKSIVEFESQNYTAWVFLGVSCQNLDRWDECEKAYRRALDIDDTQVLAWQGLASLYEKQENYEELPAVLARLCDHFVKANAGAKLLGTLQKRLALAEATKDTSQIIKAWCDMASDGPYGAVLNGVANCPTDLSIWQAVVDLQITYDQRTVRREVDSRRSRIGADPLRILRPKVEKEILGRSHLLEYLTKWFAAAPDSDEDTPENRRMHECYFDRLYLTLKYFDSSETMAARVTAEARWLCERQASAAPFEYLIETTDAASPAELPKATLQNYAAVFPDATLVPATRALLVLQEPQSNSDSEAALGRLQEATKGKDIPHHLTLLTRATLYTQVGDDAAAADDARRAVAAVAEFAKLTGRSWPRLTVWAQFLLGSALRRLGPRYYPEARLAYEAVLHEDPEHLPAKVGLSVILIAAGEFDRSTDILAEAVAQDPRNDVALAELGWVNYQRQNYQGALDNIRRALELQPDEPRYHYRLGQVYWDLGGAYRTDKAYAFTSWLRAAKLNPQDSPTFVGLGEYYATVAHDPTRALKCYQKAFELDPRDARAGRALVGAYQDAGRLDLVGEVAAAVVRELPRAGWAWRVLAFERLRRSEYRDAILAFQQVLKTGAADPVSWEGLGEAYHRDGRFQAALRALQRAADLDPQSPGPAYRLGLVYHALGEFGAALERYSAAREHIEGRDPAEADAYDRALLAATLRSHLALARVHMEGGYYGRAAAGARTILELARRALAGKVTLALLSMLLDHVRGATEIGLAIPTGDDRVGLPPALLRAVAASLADLMPDLVATMPERTTVTAALLEPAGTDTDESGPDTATLTAALALLILRAQLTRVSPLEHPAKAANLHFHLARLSYRWHTAPAPFGHHPLVSAENDVDWRHPAVIAAKAALQLQPRRPEYWNLLGVLALDTDLALAQHALIQAVTYQPKHAAAWTNLGYLYLRYGDLELANRAFAKVQSLSPDFAPAWTGQGLLALRFTGEVADNEAEGEALSLLHHAFSLGGSGYGTAAPEVAYLFAHTYARHLSSGTGNPAEINPATTTVAAFAARKVVERWPSDTGARNLLAVLLESAGKHREAAETLAPAYGADRMKPDPRYPEPWPVRWAALTANYARVTCAAGDYDLAVSLYSELLASLVDPAAAALITPAYTLCALLGQGLAQYLAADLGASLGTFEQALAYAESDPDLLRDASILLAKVLWALGTPDHRAMAKQQLLASVSAAVDGSQDANRQPPAALDLLATLFALGLVDADVDLVGAVLPELLRVSPDTDRSQCVLYLRTHLALLQGDVVSAQRMVSRAVHVYPDNRAHWTALAQLLRYGAVADDVGGAVMPPVGTLSTAVTVASAAVSVVTSVVTPGASESTDVDETLHTYLTLALAYQTCLPNLSGYGALRRPLVQAKKAAQRAVHLAPWQPYGHLVLAQTLVAEVLVSPTTDADAVSKTLATLSRTLAWLRENAGAKTTMAPTPAVPVWAAPLRGVSSTSIESLDALVAAATVG</sequence>
<evidence type="ECO:0000256" key="2">
    <source>
        <dbReference type="ARBA" id="ARBA00022803"/>
    </source>
</evidence>
<dbReference type="SMART" id="SM00028">
    <property type="entry name" value="TPR"/>
    <property type="match status" value="12"/>
</dbReference>
<keyword evidence="2 3" id="KW-0802">TPR repeat</keyword>
<dbReference type="Pfam" id="PF13432">
    <property type="entry name" value="TPR_16"/>
    <property type="match status" value="2"/>
</dbReference>
<reference evidence="4" key="1">
    <citation type="submission" date="2022-07" db="EMBL/GenBank/DDBJ databases">
        <title>Phylogenomic reconstructions and comparative analyses of Kickxellomycotina fungi.</title>
        <authorList>
            <person name="Reynolds N.K."/>
            <person name="Stajich J.E."/>
            <person name="Barry K."/>
            <person name="Grigoriev I.V."/>
            <person name="Crous P."/>
            <person name="Smith M.E."/>
        </authorList>
    </citation>
    <scope>NUCLEOTIDE SEQUENCE</scope>
    <source>
        <strain evidence="4">RSA 861</strain>
    </source>
</reference>
<dbReference type="PANTHER" id="PTHR15704">
    <property type="entry name" value="SUPERKILLER 3 PROTEIN-RELATED"/>
    <property type="match status" value="1"/>
</dbReference>
<dbReference type="GO" id="GO:0055087">
    <property type="term" value="C:Ski complex"/>
    <property type="evidence" value="ECO:0007669"/>
    <property type="project" value="InterPro"/>
</dbReference>
<feature type="repeat" description="TPR" evidence="3">
    <location>
        <begin position="460"/>
        <end position="493"/>
    </location>
</feature>
<dbReference type="PANTHER" id="PTHR15704:SF7">
    <property type="entry name" value="SUPERKILLER COMPLEX PROTEIN 3"/>
    <property type="match status" value="1"/>
</dbReference>
<accession>A0A9W8A5L8</accession>
<evidence type="ECO:0000313" key="4">
    <source>
        <dbReference type="EMBL" id="KAJ1923572.1"/>
    </source>
</evidence>
<name>A0A9W8A5L8_9FUNG</name>